<dbReference type="InterPro" id="IPR011711">
    <property type="entry name" value="GntR_C"/>
</dbReference>
<dbReference type="PRINTS" id="PR00035">
    <property type="entry name" value="HTHGNTR"/>
</dbReference>
<evidence type="ECO:0000256" key="1">
    <source>
        <dbReference type="ARBA" id="ARBA00023015"/>
    </source>
</evidence>
<dbReference type="InterPro" id="IPR008920">
    <property type="entry name" value="TF_FadR/GntR_C"/>
</dbReference>
<protein>
    <submittedName>
        <fullName evidence="5">GntR family transcriptional regulator</fullName>
    </submittedName>
</protein>
<dbReference type="CDD" id="cd07377">
    <property type="entry name" value="WHTH_GntR"/>
    <property type="match status" value="1"/>
</dbReference>
<sequence>MDEAAQTLGNSAFKRMKAMILDGTLEPGTLLREKKFADRLGVSRTPVREAIGQLISEGLATRSEGGAPVVSRVSLSDIMEILHVRSLLECEAAKKAALSGKSMELLLEYRAQIVGFLEGPRPEAEVHSALDSHLHLEIARLAGSKLLIEIIDGLKVKTRMFDQGSIPDRFIPGCHEHLVLIDAIVAQSADDAAAAMKTHLLNVRKAIISHIHHPF</sequence>
<name>A0A927HHU0_9RHOB</name>
<gene>
    <name evidence="5" type="ORF">H9Q16_16775</name>
</gene>
<keyword evidence="6" id="KW-1185">Reference proteome</keyword>
<evidence type="ECO:0000313" key="6">
    <source>
        <dbReference type="Proteomes" id="UP000635142"/>
    </source>
</evidence>
<keyword evidence="3" id="KW-0804">Transcription</keyword>
<evidence type="ECO:0000256" key="2">
    <source>
        <dbReference type="ARBA" id="ARBA00023125"/>
    </source>
</evidence>
<comment type="caution">
    <text evidence="5">The sequence shown here is derived from an EMBL/GenBank/DDBJ whole genome shotgun (WGS) entry which is preliminary data.</text>
</comment>
<evidence type="ECO:0000256" key="3">
    <source>
        <dbReference type="ARBA" id="ARBA00023163"/>
    </source>
</evidence>
<dbReference type="RefSeq" id="WP_191076557.1">
    <property type="nucleotide sequence ID" value="NZ_JACTAG010000002.1"/>
</dbReference>
<evidence type="ECO:0000313" key="5">
    <source>
        <dbReference type="EMBL" id="MBD3665590.1"/>
    </source>
</evidence>
<dbReference type="InterPro" id="IPR036390">
    <property type="entry name" value="WH_DNA-bd_sf"/>
</dbReference>
<dbReference type="SUPFAM" id="SSF48008">
    <property type="entry name" value="GntR ligand-binding domain-like"/>
    <property type="match status" value="1"/>
</dbReference>
<dbReference type="PANTHER" id="PTHR43537">
    <property type="entry name" value="TRANSCRIPTIONAL REGULATOR, GNTR FAMILY"/>
    <property type="match status" value="1"/>
</dbReference>
<evidence type="ECO:0000259" key="4">
    <source>
        <dbReference type="PROSITE" id="PS50949"/>
    </source>
</evidence>
<proteinExistence type="predicted"/>
<dbReference type="SUPFAM" id="SSF46785">
    <property type="entry name" value="Winged helix' DNA-binding domain"/>
    <property type="match status" value="1"/>
</dbReference>
<keyword evidence="2" id="KW-0238">DNA-binding</keyword>
<dbReference type="Gene3D" id="1.10.10.10">
    <property type="entry name" value="Winged helix-like DNA-binding domain superfamily/Winged helix DNA-binding domain"/>
    <property type="match status" value="1"/>
</dbReference>
<dbReference type="Proteomes" id="UP000635142">
    <property type="component" value="Unassembled WGS sequence"/>
</dbReference>
<dbReference type="Pfam" id="PF00392">
    <property type="entry name" value="GntR"/>
    <property type="match status" value="1"/>
</dbReference>
<organism evidence="5 6">
    <name type="scientific">Sulfitobacter aestuariivivens</name>
    <dbReference type="NCBI Taxonomy" id="2766981"/>
    <lineage>
        <taxon>Bacteria</taxon>
        <taxon>Pseudomonadati</taxon>
        <taxon>Pseudomonadota</taxon>
        <taxon>Alphaproteobacteria</taxon>
        <taxon>Rhodobacterales</taxon>
        <taxon>Roseobacteraceae</taxon>
        <taxon>Sulfitobacter</taxon>
    </lineage>
</organism>
<keyword evidence="1" id="KW-0805">Transcription regulation</keyword>
<dbReference type="InterPro" id="IPR036388">
    <property type="entry name" value="WH-like_DNA-bd_sf"/>
</dbReference>
<dbReference type="Pfam" id="PF07729">
    <property type="entry name" value="FCD"/>
    <property type="match status" value="1"/>
</dbReference>
<dbReference type="PANTHER" id="PTHR43537:SF45">
    <property type="entry name" value="GNTR FAMILY REGULATORY PROTEIN"/>
    <property type="match status" value="1"/>
</dbReference>
<feature type="domain" description="HTH gntR-type" evidence="4">
    <location>
        <begin position="6"/>
        <end position="73"/>
    </location>
</feature>
<dbReference type="InterPro" id="IPR000524">
    <property type="entry name" value="Tscrpt_reg_HTH_GntR"/>
</dbReference>
<accession>A0A927HHU0</accession>
<dbReference type="SMART" id="SM00895">
    <property type="entry name" value="FCD"/>
    <property type="match status" value="1"/>
</dbReference>
<dbReference type="Gene3D" id="1.20.120.530">
    <property type="entry name" value="GntR ligand-binding domain-like"/>
    <property type="match status" value="1"/>
</dbReference>
<reference evidence="5" key="1">
    <citation type="submission" date="2020-08" db="EMBL/GenBank/DDBJ databases">
        <title>Sulfitobacter aestuariivivens sp. nov., isolated from a tidal flat.</title>
        <authorList>
            <person name="Park S."/>
            <person name="Yoon J.-H."/>
        </authorList>
    </citation>
    <scope>NUCLEOTIDE SEQUENCE</scope>
    <source>
        <strain evidence="5">TSTF-M16</strain>
    </source>
</reference>
<dbReference type="PROSITE" id="PS50949">
    <property type="entry name" value="HTH_GNTR"/>
    <property type="match status" value="1"/>
</dbReference>
<dbReference type="EMBL" id="JACTAG010000002">
    <property type="protein sequence ID" value="MBD3665590.1"/>
    <property type="molecule type" value="Genomic_DNA"/>
</dbReference>
<dbReference type="AlphaFoldDB" id="A0A927HHU0"/>
<dbReference type="SMART" id="SM00345">
    <property type="entry name" value="HTH_GNTR"/>
    <property type="match status" value="1"/>
</dbReference>
<dbReference type="GO" id="GO:0003677">
    <property type="term" value="F:DNA binding"/>
    <property type="evidence" value="ECO:0007669"/>
    <property type="project" value="UniProtKB-KW"/>
</dbReference>
<dbReference type="GO" id="GO:0003700">
    <property type="term" value="F:DNA-binding transcription factor activity"/>
    <property type="evidence" value="ECO:0007669"/>
    <property type="project" value="InterPro"/>
</dbReference>